<evidence type="ECO:0000313" key="1">
    <source>
        <dbReference type="EMBL" id="SUP98994.1"/>
    </source>
</evidence>
<dbReference type="Proteomes" id="UP000255169">
    <property type="component" value="Unassembled WGS sequence"/>
</dbReference>
<sequence length="78" mass="8292">MIGYAIRIRNYSVAQDLRGGKVGGASSVGRMGQPKAAPIQLFEQISADGQVATALILPLARHMIVLGTFGCGTFCHFR</sequence>
<reference evidence="1 2" key="1">
    <citation type="submission" date="2018-06" db="EMBL/GenBank/DDBJ databases">
        <authorList>
            <consortium name="Pathogen Informatics"/>
            <person name="Doyle S."/>
        </authorList>
    </citation>
    <scope>NUCLEOTIDE SEQUENCE [LARGE SCALE GENOMIC DNA]</scope>
    <source>
        <strain evidence="1 2">NCTC10476</strain>
    </source>
</reference>
<dbReference type="EMBL" id="UHJG01000001">
    <property type="protein sequence ID" value="SUP98994.1"/>
    <property type="molecule type" value="Genomic_DNA"/>
</dbReference>
<accession>A0A380QKA7</accession>
<proteinExistence type="predicted"/>
<protein>
    <submittedName>
        <fullName evidence="1">Uncharacterized protein</fullName>
    </submittedName>
</protein>
<gene>
    <name evidence="1" type="ORF">NCTC10476_00319</name>
</gene>
<name>A0A380QKA7_YERRU</name>
<evidence type="ECO:0000313" key="2">
    <source>
        <dbReference type="Proteomes" id="UP000255169"/>
    </source>
</evidence>
<keyword evidence="2" id="KW-1185">Reference proteome</keyword>
<dbReference type="AlphaFoldDB" id="A0A380QKA7"/>
<organism evidence="1 2">
    <name type="scientific">Yersinia ruckeri</name>
    <dbReference type="NCBI Taxonomy" id="29486"/>
    <lineage>
        <taxon>Bacteria</taxon>
        <taxon>Pseudomonadati</taxon>
        <taxon>Pseudomonadota</taxon>
        <taxon>Gammaproteobacteria</taxon>
        <taxon>Enterobacterales</taxon>
        <taxon>Yersiniaceae</taxon>
        <taxon>Yersinia</taxon>
    </lineage>
</organism>